<reference evidence="7 8" key="1">
    <citation type="submission" date="2019-05" db="EMBL/GenBank/DDBJ databases">
        <title>Microbulbifer harenosus sp. nov., an alginate-degrading bacterium isolated from coastal sand.</title>
        <authorList>
            <person name="Huang H."/>
            <person name="Mo K."/>
            <person name="Bao S."/>
        </authorList>
    </citation>
    <scope>NUCLEOTIDE SEQUENCE [LARGE SCALE GENOMIC DNA]</scope>
    <source>
        <strain evidence="7 8">HB161719</strain>
    </source>
</reference>
<organism evidence="7 8">
    <name type="scientific">Microbulbifer harenosus</name>
    <dbReference type="NCBI Taxonomy" id="2576840"/>
    <lineage>
        <taxon>Bacteria</taxon>
        <taxon>Pseudomonadati</taxon>
        <taxon>Pseudomonadota</taxon>
        <taxon>Gammaproteobacteria</taxon>
        <taxon>Cellvibrionales</taxon>
        <taxon>Microbulbiferaceae</taxon>
        <taxon>Microbulbifer</taxon>
    </lineage>
</organism>
<comment type="catalytic activity">
    <reaction evidence="1">
        <text>ATP + protein L-histidine = ADP + protein N-phospho-L-histidine.</text>
        <dbReference type="EC" id="2.7.13.3"/>
    </reaction>
</comment>
<proteinExistence type="predicted"/>
<keyword evidence="4" id="KW-0808">Transferase</keyword>
<evidence type="ECO:0000256" key="2">
    <source>
        <dbReference type="ARBA" id="ARBA00012438"/>
    </source>
</evidence>
<protein>
    <recommendedName>
        <fullName evidence="2">histidine kinase</fullName>
        <ecNumber evidence="2">2.7.13.3</ecNumber>
    </recommendedName>
</protein>
<dbReference type="InterPro" id="IPR036890">
    <property type="entry name" value="HATPase_C_sf"/>
</dbReference>
<gene>
    <name evidence="7" type="ORF">FDY93_07035</name>
</gene>
<keyword evidence="8" id="KW-1185">Reference proteome</keyword>
<feature type="transmembrane region" description="Helical" evidence="6">
    <location>
        <begin position="125"/>
        <end position="148"/>
    </location>
</feature>
<comment type="caution">
    <text evidence="7">The sequence shown here is derived from an EMBL/GenBank/DDBJ whole genome shotgun (WGS) entry which is preliminary data.</text>
</comment>
<evidence type="ECO:0000256" key="6">
    <source>
        <dbReference type="SAM" id="Phobius"/>
    </source>
</evidence>
<dbReference type="SUPFAM" id="SSF55874">
    <property type="entry name" value="ATPase domain of HSP90 chaperone/DNA topoisomerase II/histidine kinase"/>
    <property type="match status" value="1"/>
</dbReference>
<keyword evidence="5 7" id="KW-0418">Kinase</keyword>
<dbReference type="Gene3D" id="6.10.340.10">
    <property type="match status" value="1"/>
</dbReference>
<dbReference type="SUPFAM" id="SSF47384">
    <property type="entry name" value="Homodimeric domain of signal transducing histidine kinase"/>
    <property type="match status" value="1"/>
</dbReference>
<dbReference type="InterPro" id="IPR050428">
    <property type="entry name" value="TCS_sensor_his_kinase"/>
</dbReference>
<keyword evidence="6" id="KW-0812">Transmembrane</keyword>
<dbReference type="InterPro" id="IPR003661">
    <property type="entry name" value="HisK_dim/P_dom"/>
</dbReference>
<dbReference type="CDD" id="cd00082">
    <property type="entry name" value="HisKA"/>
    <property type="match status" value="1"/>
</dbReference>
<dbReference type="EMBL" id="VANI01000007">
    <property type="protein sequence ID" value="TLM78173.1"/>
    <property type="molecule type" value="Genomic_DNA"/>
</dbReference>
<evidence type="ECO:0000256" key="1">
    <source>
        <dbReference type="ARBA" id="ARBA00000085"/>
    </source>
</evidence>
<evidence type="ECO:0000256" key="4">
    <source>
        <dbReference type="ARBA" id="ARBA00022679"/>
    </source>
</evidence>
<dbReference type="Gene3D" id="3.30.565.10">
    <property type="entry name" value="Histidine kinase-like ATPase, C-terminal domain"/>
    <property type="match status" value="1"/>
</dbReference>
<dbReference type="InterPro" id="IPR036097">
    <property type="entry name" value="HisK_dim/P_sf"/>
</dbReference>
<evidence type="ECO:0000313" key="7">
    <source>
        <dbReference type="EMBL" id="TLM78173.1"/>
    </source>
</evidence>
<keyword evidence="3" id="KW-0597">Phosphoprotein</keyword>
<name>A0ABY2ULP3_9GAMM</name>
<dbReference type="PANTHER" id="PTHR45436">
    <property type="entry name" value="SENSOR HISTIDINE KINASE YKOH"/>
    <property type="match status" value="1"/>
</dbReference>
<dbReference type="GO" id="GO:0016301">
    <property type="term" value="F:kinase activity"/>
    <property type="evidence" value="ECO:0007669"/>
    <property type="project" value="UniProtKB-KW"/>
</dbReference>
<evidence type="ECO:0000313" key="8">
    <source>
        <dbReference type="Proteomes" id="UP000306791"/>
    </source>
</evidence>
<dbReference type="RefSeq" id="WP_220446127.1">
    <property type="nucleotide sequence ID" value="NZ_CP185860.1"/>
</dbReference>
<keyword evidence="6" id="KW-0472">Membrane</keyword>
<evidence type="ECO:0000256" key="5">
    <source>
        <dbReference type="ARBA" id="ARBA00022777"/>
    </source>
</evidence>
<dbReference type="EC" id="2.7.13.3" evidence="2"/>
<keyword evidence="6" id="KW-1133">Transmembrane helix</keyword>
<dbReference type="Proteomes" id="UP000306791">
    <property type="component" value="Unassembled WGS sequence"/>
</dbReference>
<sequence>MFTLFGGFTLLLCLIYSGIGVLAAYVIEDQLIDNLITNEVDYIEQHFQQHGELPPPRLPHFTLYTSPADTPAAFTATLDGDRRKAELFVTGHQHYHLRELAPETGTILAAEVGSLLTVSNQSGRLLWLLFAAFLCTTGMAVWLAHGLVTASIRPILSLAREVEAQTGSEQPLELTTNTRNDEIGFLARTLQRSLNDLRQAQRREAEFTRDVSHELRTGLAIATNTLTLARNRSLREMELQELRSILATMNRTVSTLLTLARAESFEFSTFNLRALLEQRLLIRPEISDGKNFQLELILPESMSANGNPNLTGLLLDILLDNAIRHASKPVLQVYTLSNALVFENPVDAMFDTEPLFNAGIRGENSEGIGQGLYLARRILATQRWDFSARCDKGAFSISIFPAQSPTDALQISA</sequence>
<dbReference type="PANTHER" id="PTHR45436:SF5">
    <property type="entry name" value="SENSOR HISTIDINE KINASE TRCS"/>
    <property type="match status" value="1"/>
</dbReference>
<accession>A0ABY2ULP3</accession>
<evidence type="ECO:0000256" key="3">
    <source>
        <dbReference type="ARBA" id="ARBA00022553"/>
    </source>
</evidence>